<gene>
    <name evidence="3" type="ORF">MYVALT_F_00450</name>
</gene>
<comment type="similarity">
    <text evidence="1">Belongs to the barstar family.</text>
</comment>
<evidence type="ECO:0000256" key="1">
    <source>
        <dbReference type="ARBA" id="ARBA00006845"/>
    </source>
</evidence>
<dbReference type="EMBL" id="OU343031">
    <property type="protein sequence ID" value="CAG7599760.1"/>
    <property type="molecule type" value="Genomic_DNA"/>
</dbReference>
<dbReference type="InterPro" id="IPR000468">
    <property type="entry name" value="Barstar"/>
</dbReference>
<dbReference type="Proteomes" id="UP000693996">
    <property type="component" value="Chromosome"/>
</dbReference>
<feature type="domain" description="Barstar (barnase inhibitor)" evidence="2">
    <location>
        <begin position="39"/>
        <end position="135"/>
    </location>
</feature>
<organism evidence="3 4">
    <name type="scientific">Candidatus Vallotiella hemipterorum</name>
    <dbReference type="NCBI Taxonomy" id="1177213"/>
    <lineage>
        <taxon>Bacteria</taxon>
        <taxon>Pseudomonadati</taxon>
        <taxon>Pseudomonadota</taxon>
        <taxon>Betaproteobacteria</taxon>
        <taxon>Burkholderiales</taxon>
        <taxon>Burkholderiaceae</taxon>
        <taxon>Candidatus Vallotiella</taxon>
    </lineage>
</organism>
<dbReference type="InterPro" id="IPR035905">
    <property type="entry name" value="Barstar-like_sf"/>
</dbReference>
<evidence type="ECO:0000313" key="4">
    <source>
        <dbReference type="Proteomes" id="UP000693996"/>
    </source>
</evidence>
<sequence length="138" mass="15705">MSNGGNMSLFKTVRTNIVQSIRAFRVPELVDEAARLGHHFLYANCSAAQTKSEVLESISISFLFPKQFRKNYDGLYDCLTSIVHQAGVQPGFVIVLEGLPATQKFDKEARETLLDVFREAAEFWGERKVNFRVFYSFT</sequence>
<accession>A0A916JSH0</accession>
<dbReference type="AlphaFoldDB" id="A0A916JSH0"/>
<name>A0A916JSH0_9BURK</name>
<keyword evidence="4" id="KW-1185">Reference proteome</keyword>
<protein>
    <submittedName>
        <fullName evidence="3">Ribonuclease inhibitor barstar</fullName>
    </submittedName>
</protein>
<dbReference type="Gene3D" id="3.30.370.10">
    <property type="entry name" value="Barstar-like"/>
    <property type="match status" value="1"/>
</dbReference>
<reference evidence="3 4" key="1">
    <citation type="submission" date="2021-06" db="EMBL/GenBank/DDBJ databases">
        <authorList>
            <person name="Szabo G."/>
        </authorList>
    </citation>
    <scope>NUCLEOTIDE SEQUENCE [LARGE SCALE GENOMIC DNA]</scope>
    <source>
        <strain evidence="3">MYVALT</strain>
    </source>
</reference>
<dbReference type="Pfam" id="PF01337">
    <property type="entry name" value="Barstar"/>
    <property type="match status" value="1"/>
</dbReference>
<dbReference type="SUPFAM" id="SSF52038">
    <property type="entry name" value="Barstar-related"/>
    <property type="match status" value="1"/>
</dbReference>
<dbReference type="KEGG" id="vtr:MYVALT_F_00450"/>
<evidence type="ECO:0000259" key="2">
    <source>
        <dbReference type="Pfam" id="PF01337"/>
    </source>
</evidence>
<evidence type="ECO:0000313" key="3">
    <source>
        <dbReference type="EMBL" id="CAG7599760.1"/>
    </source>
</evidence>
<proteinExistence type="inferred from homology"/>